<comment type="caution">
    <text evidence="1">The sequence shown here is derived from an EMBL/GenBank/DDBJ whole genome shotgun (WGS) entry which is preliminary data.</text>
</comment>
<gene>
    <name evidence="1" type="ORF">H8S37_12530</name>
</gene>
<organism evidence="1 2">
    <name type="scientific">Mediterraneibacter hominis</name>
    <dbReference type="NCBI Taxonomy" id="2763054"/>
    <lineage>
        <taxon>Bacteria</taxon>
        <taxon>Bacillati</taxon>
        <taxon>Bacillota</taxon>
        <taxon>Clostridia</taxon>
        <taxon>Lachnospirales</taxon>
        <taxon>Lachnospiraceae</taxon>
        <taxon>Mediterraneibacter</taxon>
    </lineage>
</organism>
<protein>
    <submittedName>
        <fullName evidence="1">Uncharacterized protein</fullName>
    </submittedName>
</protein>
<sequence>MEKINGILEALKGTSYSEWRKIKAGIDDYYRVESIKKTDEIQLADPNTIIPFIKRYCSTI</sequence>
<proteinExistence type="predicted"/>
<evidence type="ECO:0000313" key="2">
    <source>
        <dbReference type="Proteomes" id="UP000652477"/>
    </source>
</evidence>
<dbReference type="EMBL" id="JACOPF010000002">
    <property type="protein sequence ID" value="MBC5689743.1"/>
    <property type="molecule type" value="Genomic_DNA"/>
</dbReference>
<keyword evidence="2" id="KW-1185">Reference proteome</keyword>
<dbReference type="RefSeq" id="WP_186876395.1">
    <property type="nucleotide sequence ID" value="NZ_JACOPF010000002.1"/>
</dbReference>
<reference evidence="1" key="1">
    <citation type="submission" date="2020-08" db="EMBL/GenBank/DDBJ databases">
        <title>Genome public.</title>
        <authorList>
            <person name="Liu C."/>
            <person name="Sun Q."/>
        </authorList>
    </citation>
    <scope>NUCLEOTIDE SEQUENCE</scope>
    <source>
        <strain evidence="1">NSJ-55</strain>
    </source>
</reference>
<accession>A0A923LJ19</accession>
<evidence type="ECO:0000313" key="1">
    <source>
        <dbReference type="EMBL" id="MBC5689743.1"/>
    </source>
</evidence>
<dbReference type="Proteomes" id="UP000652477">
    <property type="component" value="Unassembled WGS sequence"/>
</dbReference>
<name>A0A923LJ19_9FIRM</name>
<dbReference type="AlphaFoldDB" id="A0A923LJ19"/>